<comment type="subunit">
    <text evidence="2">Homotrimer.</text>
</comment>
<evidence type="ECO:0000256" key="10">
    <source>
        <dbReference type="SAM" id="Coils"/>
    </source>
</evidence>
<dbReference type="PANTHER" id="PTHR10015:SF332">
    <property type="entry name" value="HEAT STRESS TRANSCRIPTION FACTOR C-1"/>
    <property type="match status" value="1"/>
</dbReference>
<keyword evidence="8" id="KW-0539">Nucleus</keyword>
<evidence type="ECO:0000256" key="7">
    <source>
        <dbReference type="ARBA" id="ARBA00023163"/>
    </source>
</evidence>
<keyword evidence="10" id="KW-0175">Coiled coil</keyword>
<reference evidence="12 13" key="1">
    <citation type="journal article" date="2019" name="Nat. Plants">
        <title>Stout camphor tree genome fills gaps in understanding of flowering plant genome evolution.</title>
        <authorList>
            <person name="Chaw S.M."/>
            <person name="Liu Y.C."/>
            <person name="Wu Y.W."/>
            <person name="Wang H.Y."/>
            <person name="Lin C.I."/>
            <person name="Wu C.S."/>
            <person name="Ke H.M."/>
            <person name="Chang L.Y."/>
            <person name="Hsu C.Y."/>
            <person name="Yang H.T."/>
            <person name="Sudianto E."/>
            <person name="Hsu M.H."/>
            <person name="Wu K.P."/>
            <person name="Wang L.N."/>
            <person name="Leebens-Mack J.H."/>
            <person name="Tsai I.J."/>
        </authorList>
    </citation>
    <scope>NUCLEOTIDE SEQUENCE [LARGE SCALE GENOMIC DNA]</scope>
    <source>
        <strain evidence="13">cv. Chaw 1501</strain>
        <tissue evidence="12">Young leaves</tissue>
    </source>
</reference>
<dbReference type="InterPro" id="IPR036388">
    <property type="entry name" value="WH-like_DNA-bd_sf"/>
</dbReference>
<dbReference type="GO" id="GO:0003700">
    <property type="term" value="F:DNA-binding transcription factor activity"/>
    <property type="evidence" value="ECO:0007669"/>
    <property type="project" value="InterPro"/>
</dbReference>
<dbReference type="GO" id="GO:0034605">
    <property type="term" value="P:cellular response to heat"/>
    <property type="evidence" value="ECO:0007669"/>
    <property type="project" value="TreeGrafter"/>
</dbReference>
<protein>
    <submittedName>
        <fullName evidence="12">Putative Heat shock transcription factor C1</fullName>
    </submittedName>
</protein>
<evidence type="ECO:0000313" key="13">
    <source>
        <dbReference type="Proteomes" id="UP000283530"/>
    </source>
</evidence>
<dbReference type="STRING" id="337451.A0A3S3LXP1"/>
<dbReference type="GO" id="GO:0000978">
    <property type="term" value="F:RNA polymerase II cis-regulatory region sequence-specific DNA binding"/>
    <property type="evidence" value="ECO:0007669"/>
    <property type="project" value="TreeGrafter"/>
</dbReference>
<dbReference type="InterPro" id="IPR000232">
    <property type="entry name" value="HSF_DNA-bd"/>
</dbReference>
<dbReference type="GO" id="GO:0005634">
    <property type="term" value="C:nucleus"/>
    <property type="evidence" value="ECO:0007669"/>
    <property type="project" value="UniProtKB-SubCell"/>
</dbReference>
<evidence type="ECO:0000259" key="11">
    <source>
        <dbReference type="PROSITE" id="PS00434"/>
    </source>
</evidence>
<keyword evidence="7" id="KW-0804">Transcription</keyword>
<evidence type="ECO:0000256" key="6">
    <source>
        <dbReference type="ARBA" id="ARBA00023125"/>
    </source>
</evidence>
<feature type="coiled-coil region" evidence="10">
    <location>
        <begin position="140"/>
        <end position="167"/>
    </location>
</feature>
<dbReference type="OrthoDB" id="60033at2759"/>
<dbReference type="FunFam" id="1.10.10.10:FF:000037">
    <property type="entry name" value="Heat stress transcription factor B-4"/>
    <property type="match status" value="1"/>
</dbReference>
<evidence type="ECO:0000256" key="4">
    <source>
        <dbReference type="ARBA" id="ARBA00023015"/>
    </source>
</evidence>
<dbReference type="GO" id="GO:0006357">
    <property type="term" value="P:regulation of transcription by RNA polymerase II"/>
    <property type="evidence" value="ECO:0007669"/>
    <property type="project" value="TreeGrafter"/>
</dbReference>
<organism evidence="12 13">
    <name type="scientific">Cinnamomum micranthum f. kanehirae</name>
    <dbReference type="NCBI Taxonomy" id="337451"/>
    <lineage>
        <taxon>Eukaryota</taxon>
        <taxon>Viridiplantae</taxon>
        <taxon>Streptophyta</taxon>
        <taxon>Embryophyta</taxon>
        <taxon>Tracheophyta</taxon>
        <taxon>Spermatophyta</taxon>
        <taxon>Magnoliopsida</taxon>
        <taxon>Magnoliidae</taxon>
        <taxon>Laurales</taxon>
        <taxon>Lauraceae</taxon>
        <taxon>Cinnamomum</taxon>
    </lineage>
</organism>
<keyword evidence="6" id="KW-0238">DNA-binding</keyword>
<dbReference type="PROSITE" id="PS00434">
    <property type="entry name" value="HSF_DOMAIN"/>
    <property type="match status" value="1"/>
</dbReference>
<proteinExistence type="inferred from homology"/>
<comment type="subcellular location">
    <subcellularLocation>
        <location evidence="1">Nucleus</location>
    </subcellularLocation>
</comment>
<evidence type="ECO:0000256" key="3">
    <source>
        <dbReference type="ARBA" id="ARBA00022553"/>
    </source>
</evidence>
<dbReference type="Proteomes" id="UP000283530">
    <property type="component" value="Unassembled WGS sequence"/>
</dbReference>
<dbReference type="EMBL" id="QPKB01000001">
    <property type="protein sequence ID" value="RWR73379.1"/>
    <property type="molecule type" value="Genomic_DNA"/>
</dbReference>
<accession>A0A3S3LXP1</accession>
<name>A0A3S3LXP1_9MAGN</name>
<feature type="domain" description="HSF-type DNA-binding" evidence="11">
    <location>
        <begin position="54"/>
        <end position="78"/>
    </location>
</feature>
<dbReference type="SMART" id="SM00415">
    <property type="entry name" value="HSF"/>
    <property type="match status" value="1"/>
</dbReference>
<evidence type="ECO:0000256" key="9">
    <source>
        <dbReference type="RuleBase" id="RU004020"/>
    </source>
</evidence>
<gene>
    <name evidence="12" type="ORF">CKAN_00165400</name>
</gene>
<keyword evidence="3" id="KW-0597">Phosphoprotein</keyword>
<comment type="caution">
    <text evidence="12">The sequence shown here is derived from an EMBL/GenBank/DDBJ whole genome shotgun (WGS) entry which is preliminary data.</text>
</comment>
<dbReference type="PANTHER" id="PTHR10015">
    <property type="entry name" value="HEAT SHOCK TRANSCRIPTION FACTOR"/>
    <property type="match status" value="1"/>
</dbReference>
<dbReference type="Gene3D" id="1.10.10.10">
    <property type="entry name" value="Winged helix-like DNA-binding domain superfamily/Winged helix DNA-binding domain"/>
    <property type="match status" value="1"/>
</dbReference>
<keyword evidence="4" id="KW-0805">Transcription regulation</keyword>
<evidence type="ECO:0000256" key="5">
    <source>
        <dbReference type="ARBA" id="ARBA00023016"/>
    </source>
</evidence>
<evidence type="ECO:0000256" key="8">
    <source>
        <dbReference type="ARBA" id="ARBA00023242"/>
    </source>
</evidence>
<dbReference type="SUPFAM" id="SSF46785">
    <property type="entry name" value="Winged helix' DNA-binding domain"/>
    <property type="match status" value="1"/>
</dbReference>
<evidence type="ECO:0000313" key="12">
    <source>
        <dbReference type="EMBL" id="RWR73379.1"/>
    </source>
</evidence>
<dbReference type="Pfam" id="PF00447">
    <property type="entry name" value="HSF_DNA-bind"/>
    <property type="match status" value="1"/>
</dbReference>
<keyword evidence="13" id="KW-1185">Reference proteome</keyword>
<keyword evidence="5 12" id="KW-0346">Stress response</keyword>
<comment type="similarity">
    <text evidence="9">Belongs to the HSF family.</text>
</comment>
<dbReference type="PRINTS" id="PR00056">
    <property type="entry name" value="HSFDOMAIN"/>
</dbReference>
<dbReference type="InterPro" id="IPR036390">
    <property type="entry name" value="WH_DNA-bd_sf"/>
</dbReference>
<dbReference type="AlphaFoldDB" id="A0A3S3LXP1"/>
<evidence type="ECO:0000256" key="1">
    <source>
        <dbReference type="ARBA" id="ARBA00004123"/>
    </source>
</evidence>
<sequence>MVCGMESNNPVAAPFVLKTYQMVNDPTTDSLIFWGRDNNSFIVSDPLVFSQRLLPTYFKHNNFSSFVRQLNTYGFRKVDPDRWEFAHKSFLRGQKHLLKNILRRKSHRHGHPTHHRLLLPKREDDLPADDQIEKTIISELTRLKQEQKAIEDEMQGISRRLQATEKKPQQMMAFLMKVIEDPTLLSRMTAGKNPTKRLAEKKKRRLTTIPSPKEDMVGVVPSSGAAEDDMASVVPVVNMGMVGPTTGEYFPTASATDTSVRNGVGFGLGNSDTGFSFGPVVSEYNSNSSQMVFFPEWGGLEATPIPYSIFEGY</sequence>
<evidence type="ECO:0000256" key="2">
    <source>
        <dbReference type="ARBA" id="ARBA00011233"/>
    </source>
</evidence>